<proteinExistence type="predicted"/>
<sequence>MSSIKEISFASAASLGRKPKARSFVGAPSTVRTAVSGLVRAVLNRLSANDLRDLDDRMLDDIGLTRADLDDALADAGAFGDPTPGLTRAVRARAWRRFAPRRG</sequence>
<organism evidence="2 4">
    <name type="scientific">Ectorhizobium quercum</name>
    <dbReference type="NCBI Taxonomy" id="2965071"/>
    <lineage>
        <taxon>Bacteria</taxon>
        <taxon>Pseudomonadati</taxon>
        <taxon>Pseudomonadota</taxon>
        <taxon>Alphaproteobacteria</taxon>
        <taxon>Hyphomicrobiales</taxon>
        <taxon>Rhizobiaceae</taxon>
        <taxon>Ectorhizobium</taxon>
    </lineage>
</organism>
<dbReference type="EMBL" id="JANFPI010000005">
    <property type="protein sequence ID" value="MCX8998693.1"/>
    <property type="molecule type" value="Genomic_DNA"/>
</dbReference>
<dbReference type="Pfam" id="PF06568">
    <property type="entry name" value="YjiS-like"/>
    <property type="match status" value="1"/>
</dbReference>
<dbReference type="RefSeq" id="WP_306410014.1">
    <property type="nucleotide sequence ID" value="NZ_JANFPI010000001.1"/>
</dbReference>
<name>A0AAE3MWI8_9HYPH</name>
<keyword evidence="4" id="KW-1185">Reference proteome</keyword>
<reference evidence="2" key="1">
    <citation type="submission" date="2022-07" db="EMBL/GenBank/DDBJ databases">
        <title>Ectorhizobium quercum gen.nov., sp. nov.</title>
        <authorList>
            <person name="Ma T."/>
            <person name="Li Y."/>
        </authorList>
    </citation>
    <scope>NUCLEOTIDE SEQUENCE</scope>
    <source>
        <strain evidence="2">BDR2-2</strain>
    </source>
</reference>
<protein>
    <submittedName>
        <fullName evidence="2">DUF1127 domain-containing protein</fullName>
    </submittedName>
</protein>
<feature type="domain" description="YjiS-like" evidence="1">
    <location>
        <begin position="40"/>
        <end position="69"/>
    </location>
</feature>
<evidence type="ECO:0000313" key="2">
    <source>
        <dbReference type="EMBL" id="MCX8996268.1"/>
    </source>
</evidence>
<dbReference type="Proteomes" id="UP001208771">
    <property type="component" value="Unassembled WGS sequence"/>
</dbReference>
<gene>
    <name evidence="2" type="ORF">NOF55_04040</name>
    <name evidence="3" type="ORF">NOF55_16385</name>
</gene>
<evidence type="ECO:0000313" key="4">
    <source>
        <dbReference type="Proteomes" id="UP001208771"/>
    </source>
</evidence>
<evidence type="ECO:0000313" key="3">
    <source>
        <dbReference type="EMBL" id="MCX8998693.1"/>
    </source>
</evidence>
<comment type="caution">
    <text evidence="2">The sequence shown here is derived from an EMBL/GenBank/DDBJ whole genome shotgun (WGS) entry which is preliminary data.</text>
</comment>
<evidence type="ECO:0000259" key="1">
    <source>
        <dbReference type="Pfam" id="PF06568"/>
    </source>
</evidence>
<dbReference type="EMBL" id="JANFPI010000001">
    <property type="protein sequence ID" value="MCX8996268.1"/>
    <property type="molecule type" value="Genomic_DNA"/>
</dbReference>
<dbReference type="InterPro" id="IPR009506">
    <property type="entry name" value="YjiS-like"/>
</dbReference>
<dbReference type="AlphaFoldDB" id="A0AAE3MWI8"/>
<accession>A0AAE3MWI8</accession>